<gene>
    <name evidence="1" type="ORF">IMCC3135_19165</name>
</gene>
<dbReference type="EMBL" id="CP018632">
    <property type="protein sequence ID" value="ASJ73912.1"/>
    <property type="molecule type" value="Genomic_DNA"/>
</dbReference>
<keyword evidence="2" id="KW-1185">Reference proteome</keyword>
<dbReference type="Proteomes" id="UP000250079">
    <property type="component" value="Chromosome"/>
</dbReference>
<dbReference type="KEGG" id="gai:IMCC3135_19165"/>
<reference evidence="1 2" key="1">
    <citation type="submission" date="2016-12" db="EMBL/GenBank/DDBJ databases">
        <authorList>
            <person name="Song W.-J."/>
            <person name="Kurnit D.M."/>
        </authorList>
    </citation>
    <scope>NUCLEOTIDE SEQUENCE [LARGE SCALE GENOMIC DNA]</scope>
    <source>
        <strain evidence="1 2">IMCC3135</strain>
    </source>
</reference>
<name>A0A2Z2NR57_9GAMM</name>
<dbReference type="AlphaFoldDB" id="A0A2Z2NR57"/>
<dbReference type="OrthoDB" id="153065at2"/>
<accession>A0A2Z2NR57</accession>
<proteinExistence type="predicted"/>
<protein>
    <submittedName>
        <fullName evidence="1">Uncharacterized protein</fullName>
    </submittedName>
</protein>
<sequence>MMFDIRDLQYGRSEIAFLSKETPPRFHSWMTTLDPQAHVEQLHLIRKNSYRPRFGVKDSFACLDLIDDGFVENFAATWIYADHVQAADTRGWIRIASVSELSLWEAAWKQGGSPSDQLQFPHAILDRSEVAIWGRRVSDGFDAGVIANVSQDCVGLSNCFGQSAYPAAASLCAELPDAQLPIVGYERGDDLIDAFDIGFLATGELRVWGRS</sequence>
<dbReference type="RefSeq" id="WP_088919025.1">
    <property type="nucleotide sequence ID" value="NZ_CP018632.1"/>
</dbReference>
<evidence type="ECO:0000313" key="2">
    <source>
        <dbReference type="Proteomes" id="UP000250079"/>
    </source>
</evidence>
<evidence type="ECO:0000313" key="1">
    <source>
        <dbReference type="EMBL" id="ASJ73912.1"/>
    </source>
</evidence>
<organism evidence="1 2">
    <name type="scientific">Granulosicoccus antarcticus IMCC3135</name>
    <dbReference type="NCBI Taxonomy" id="1192854"/>
    <lineage>
        <taxon>Bacteria</taxon>
        <taxon>Pseudomonadati</taxon>
        <taxon>Pseudomonadota</taxon>
        <taxon>Gammaproteobacteria</taxon>
        <taxon>Chromatiales</taxon>
        <taxon>Granulosicoccaceae</taxon>
        <taxon>Granulosicoccus</taxon>
    </lineage>
</organism>